<evidence type="ECO:0000313" key="2">
    <source>
        <dbReference type="EMBL" id="MCR6508067.1"/>
    </source>
</evidence>
<accession>A0A9X2SWV8</accession>
<dbReference type="Proteomes" id="UP001143810">
    <property type="component" value="Unassembled WGS sequence"/>
</dbReference>
<evidence type="ECO:0000313" key="4">
    <source>
        <dbReference type="Proteomes" id="UP001143810"/>
    </source>
</evidence>
<keyword evidence="3" id="KW-1185">Reference proteome</keyword>
<dbReference type="Proteomes" id="UP001143192">
    <property type="component" value="Unassembled WGS sequence"/>
</dbReference>
<proteinExistence type="predicted"/>
<evidence type="ECO:0000313" key="3">
    <source>
        <dbReference type="Proteomes" id="UP001143192"/>
    </source>
</evidence>
<name>A0A9X2SWV8_9BACE</name>
<dbReference type="RefSeq" id="WP_168354287.1">
    <property type="nucleotide sequence ID" value="NZ_JAMZED010000019.1"/>
</dbReference>
<dbReference type="EMBL" id="JAMZEE010000014">
    <property type="protein sequence ID" value="MCR6508067.1"/>
    <property type="molecule type" value="Genomic_DNA"/>
</dbReference>
<reference evidence="2" key="1">
    <citation type="journal article" date="2022" name="Arch. Microbiol.">
        <title>Bacteroides muris sp. nov. isolated from the cecum of wild-derived house mice.</title>
        <authorList>
            <person name="Fokt H."/>
            <person name="Unni R."/>
            <person name="Repnik U."/>
            <person name="Schmitz R.A."/>
            <person name="Bramkamp M."/>
            <person name="Baines J.F."/>
            <person name="Unterweger D."/>
        </authorList>
    </citation>
    <scope>NUCLEOTIDE SEQUENCE</scope>
    <source>
        <strain evidence="1">KH365_2</strain>
        <strain evidence="2">KH569_7</strain>
    </source>
</reference>
<gene>
    <name evidence="2" type="ORF">M1B78_07785</name>
    <name evidence="1" type="ORF">M1B79_09445</name>
</gene>
<dbReference type="AlphaFoldDB" id="A0A9X2SWV8"/>
<comment type="caution">
    <text evidence="2">The sequence shown here is derived from an EMBL/GenBank/DDBJ whole genome shotgun (WGS) entry which is preliminary data.</text>
</comment>
<dbReference type="EMBL" id="JAMZED010000019">
    <property type="protein sequence ID" value="MCR6504891.1"/>
    <property type="molecule type" value="Genomic_DNA"/>
</dbReference>
<sequence length="69" mass="7755">MRRVLFLLLQVIYKLLKMEGGVKVSINYAKLEASDNTDDFAAEQADCQSDYAHETASTYCGTIIHGCFF</sequence>
<organism evidence="2 4">
    <name type="scientific">Bacteroides muris</name>
    <name type="common">ex Fokt et al. 2023</name>
    <dbReference type="NCBI Taxonomy" id="2937417"/>
    <lineage>
        <taxon>Bacteria</taxon>
        <taxon>Pseudomonadati</taxon>
        <taxon>Bacteroidota</taxon>
        <taxon>Bacteroidia</taxon>
        <taxon>Bacteroidales</taxon>
        <taxon>Bacteroidaceae</taxon>
        <taxon>Bacteroides</taxon>
    </lineage>
</organism>
<protein>
    <submittedName>
        <fullName evidence="2">Uncharacterized protein</fullName>
    </submittedName>
</protein>
<evidence type="ECO:0000313" key="1">
    <source>
        <dbReference type="EMBL" id="MCR6504891.1"/>
    </source>
</evidence>
<reference evidence="2" key="2">
    <citation type="submission" date="2022-04" db="EMBL/GenBank/DDBJ databases">
        <authorList>
            <person name="Fokt H."/>
            <person name="Baines J."/>
        </authorList>
    </citation>
    <scope>NUCLEOTIDE SEQUENCE</scope>
    <source>
        <strain evidence="1">KH365_2</strain>
        <strain evidence="2">KH569_7</strain>
    </source>
</reference>